<reference evidence="1" key="1">
    <citation type="submission" date="2023-07" db="EMBL/GenBank/DDBJ databases">
        <title>draft genome sequence of fig (Ficus carica).</title>
        <authorList>
            <person name="Takahashi T."/>
            <person name="Nishimura K."/>
        </authorList>
    </citation>
    <scope>NUCLEOTIDE SEQUENCE</scope>
</reference>
<keyword evidence="2" id="KW-1185">Reference proteome</keyword>
<protein>
    <submittedName>
        <fullName evidence="1">Uncharacterized protein</fullName>
    </submittedName>
</protein>
<organism evidence="1 2">
    <name type="scientific">Ficus carica</name>
    <name type="common">Common fig</name>
    <dbReference type="NCBI Taxonomy" id="3494"/>
    <lineage>
        <taxon>Eukaryota</taxon>
        <taxon>Viridiplantae</taxon>
        <taxon>Streptophyta</taxon>
        <taxon>Embryophyta</taxon>
        <taxon>Tracheophyta</taxon>
        <taxon>Spermatophyta</taxon>
        <taxon>Magnoliopsida</taxon>
        <taxon>eudicotyledons</taxon>
        <taxon>Gunneridae</taxon>
        <taxon>Pentapetalae</taxon>
        <taxon>rosids</taxon>
        <taxon>fabids</taxon>
        <taxon>Rosales</taxon>
        <taxon>Moraceae</taxon>
        <taxon>Ficeae</taxon>
        <taxon>Ficus</taxon>
    </lineage>
</organism>
<dbReference type="EMBL" id="BTGU01001237">
    <property type="protein sequence ID" value="GMN19310.1"/>
    <property type="molecule type" value="Genomic_DNA"/>
</dbReference>
<evidence type="ECO:0000313" key="1">
    <source>
        <dbReference type="EMBL" id="GMN19310.1"/>
    </source>
</evidence>
<sequence>MAQLEDPVKILLEDFAKRAEQRAANAPHDPTKIGNQIPPAKKPGAVIDCNEAAKLFGGVVFVDFGRKKRPLWASSWGL</sequence>
<dbReference type="Proteomes" id="UP001187192">
    <property type="component" value="Unassembled WGS sequence"/>
</dbReference>
<proteinExistence type="predicted"/>
<gene>
    <name evidence="1" type="ORF">TIFTF001_039780</name>
</gene>
<accession>A0AA87YUY7</accession>
<evidence type="ECO:0000313" key="2">
    <source>
        <dbReference type="Proteomes" id="UP001187192"/>
    </source>
</evidence>
<dbReference type="AlphaFoldDB" id="A0AA87YUY7"/>
<comment type="caution">
    <text evidence="1">The sequence shown here is derived from an EMBL/GenBank/DDBJ whole genome shotgun (WGS) entry which is preliminary data.</text>
</comment>
<name>A0AA87YUY7_FICCA</name>